<evidence type="ECO:0000256" key="2">
    <source>
        <dbReference type="ARBA" id="ARBA00022692"/>
    </source>
</evidence>
<feature type="transmembrane region" description="Helical" evidence="6">
    <location>
        <begin position="23"/>
        <end position="45"/>
    </location>
</feature>
<dbReference type="PROSITE" id="PS50850">
    <property type="entry name" value="MFS"/>
    <property type="match status" value="1"/>
</dbReference>
<feature type="region of interest" description="Disordered" evidence="5">
    <location>
        <begin position="402"/>
        <end position="434"/>
    </location>
</feature>
<dbReference type="GO" id="GO:0022857">
    <property type="term" value="F:transmembrane transporter activity"/>
    <property type="evidence" value="ECO:0007669"/>
    <property type="project" value="InterPro"/>
</dbReference>
<dbReference type="InterPro" id="IPR036259">
    <property type="entry name" value="MFS_trans_sf"/>
</dbReference>
<comment type="caution">
    <text evidence="8">The sequence shown here is derived from an EMBL/GenBank/DDBJ whole genome shotgun (WGS) entry which is preliminary data.</text>
</comment>
<evidence type="ECO:0000256" key="4">
    <source>
        <dbReference type="ARBA" id="ARBA00023136"/>
    </source>
</evidence>
<feature type="domain" description="Major facilitator superfamily (MFS) profile" evidence="7">
    <location>
        <begin position="142"/>
        <end position="693"/>
    </location>
</feature>
<keyword evidence="4 6" id="KW-0472">Membrane</keyword>
<feature type="transmembrane region" description="Helical" evidence="6">
    <location>
        <begin position="581"/>
        <end position="600"/>
    </location>
</feature>
<feature type="transmembrane region" description="Helical" evidence="6">
    <location>
        <begin position="523"/>
        <end position="540"/>
    </location>
</feature>
<feature type="transmembrane region" description="Helical" evidence="6">
    <location>
        <begin position="552"/>
        <end position="569"/>
    </location>
</feature>
<dbReference type="PANTHER" id="PTHR24064">
    <property type="entry name" value="SOLUTE CARRIER FAMILY 22 MEMBER"/>
    <property type="match status" value="1"/>
</dbReference>
<feature type="transmembrane region" description="Helical" evidence="6">
    <location>
        <begin position="606"/>
        <end position="629"/>
    </location>
</feature>
<evidence type="ECO:0000256" key="6">
    <source>
        <dbReference type="SAM" id="Phobius"/>
    </source>
</evidence>
<reference evidence="8" key="1">
    <citation type="submission" date="2022-03" db="EMBL/GenBank/DDBJ databases">
        <authorList>
            <person name="Lindestad O."/>
        </authorList>
    </citation>
    <scope>NUCLEOTIDE SEQUENCE</scope>
</reference>
<evidence type="ECO:0000313" key="9">
    <source>
        <dbReference type="Proteomes" id="UP000838756"/>
    </source>
</evidence>
<evidence type="ECO:0000256" key="3">
    <source>
        <dbReference type="ARBA" id="ARBA00022989"/>
    </source>
</evidence>
<keyword evidence="3 6" id="KW-1133">Transmembrane helix</keyword>
<feature type="transmembrane region" description="Helical" evidence="6">
    <location>
        <begin position="668"/>
        <end position="688"/>
    </location>
</feature>
<keyword evidence="9" id="KW-1185">Reference proteome</keyword>
<keyword evidence="2 6" id="KW-0812">Transmembrane</keyword>
<feature type="transmembrane region" description="Helical" evidence="6">
    <location>
        <begin position="272"/>
        <end position="291"/>
    </location>
</feature>
<dbReference type="EMBL" id="CAKXAJ010026031">
    <property type="protein sequence ID" value="CAH2252032.1"/>
    <property type="molecule type" value="Genomic_DNA"/>
</dbReference>
<dbReference type="Pfam" id="PF00083">
    <property type="entry name" value="Sugar_tr"/>
    <property type="match status" value="2"/>
</dbReference>
<dbReference type="GO" id="GO:0016020">
    <property type="term" value="C:membrane"/>
    <property type="evidence" value="ECO:0007669"/>
    <property type="project" value="UniProtKB-SubCell"/>
</dbReference>
<feature type="transmembrane region" description="Helical" evidence="6">
    <location>
        <begin position="181"/>
        <end position="201"/>
    </location>
</feature>
<protein>
    <submittedName>
        <fullName evidence="8">Jg13852 protein</fullName>
    </submittedName>
</protein>
<gene>
    <name evidence="8" type="primary">jg13852</name>
    <name evidence="8" type="ORF">PAEG_LOCUS22357</name>
</gene>
<dbReference type="SUPFAM" id="SSF103473">
    <property type="entry name" value="MFS general substrate transporter"/>
    <property type="match status" value="1"/>
</dbReference>
<evidence type="ECO:0000259" key="7">
    <source>
        <dbReference type="PROSITE" id="PS50850"/>
    </source>
</evidence>
<accession>A0A8S4S4L1</accession>
<organism evidence="8 9">
    <name type="scientific">Pararge aegeria aegeria</name>
    <dbReference type="NCBI Taxonomy" id="348720"/>
    <lineage>
        <taxon>Eukaryota</taxon>
        <taxon>Metazoa</taxon>
        <taxon>Ecdysozoa</taxon>
        <taxon>Arthropoda</taxon>
        <taxon>Hexapoda</taxon>
        <taxon>Insecta</taxon>
        <taxon>Pterygota</taxon>
        <taxon>Neoptera</taxon>
        <taxon>Endopterygota</taxon>
        <taxon>Lepidoptera</taxon>
        <taxon>Glossata</taxon>
        <taxon>Ditrysia</taxon>
        <taxon>Papilionoidea</taxon>
        <taxon>Nymphalidae</taxon>
        <taxon>Satyrinae</taxon>
        <taxon>Satyrini</taxon>
        <taxon>Parargina</taxon>
        <taxon>Pararge</taxon>
    </lineage>
</organism>
<dbReference type="InterPro" id="IPR005828">
    <property type="entry name" value="MFS_sugar_transport-like"/>
</dbReference>
<evidence type="ECO:0000256" key="5">
    <source>
        <dbReference type="SAM" id="MobiDB-lite"/>
    </source>
</evidence>
<feature type="transmembrane region" description="Helical" evidence="6">
    <location>
        <begin position="297"/>
        <end position="317"/>
    </location>
</feature>
<dbReference type="Proteomes" id="UP000838756">
    <property type="component" value="Unassembled WGS sequence"/>
</dbReference>
<feature type="transmembrane region" description="Helical" evidence="6">
    <location>
        <begin position="213"/>
        <end position="232"/>
    </location>
</feature>
<evidence type="ECO:0000256" key="1">
    <source>
        <dbReference type="ARBA" id="ARBA00004141"/>
    </source>
</evidence>
<feature type="transmembrane region" description="Helical" evidence="6">
    <location>
        <begin position="238"/>
        <end position="260"/>
    </location>
</feature>
<dbReference type="Gene3D" id="1.20.1250.20">
    <property type="entry name" value="MFS general substrate transporter like domains"/>
    <property type="match status" value="2"/>
</dbReference>
<dbReference type="AlphaFoldDB" id="A0A8S4S4L1"/>
<name>A0A8S4S4L1_9NEOP</name>
<dbReference type="InterPro" id="IPR020846">
    <property type="entry name" value="MFS_dom"/>
</dbReference>
<feature type="compositionally biased region" description="Basic and acidic residues" evidence="5">
    <location>
        <begin position="402"/>
        <end position="422"/>
    </location>
</feature>
<sequence>MTWTKELDEAAVLATKKGCWHMLLFYLLCGLAAIPTSFLVFSQVFTNASPEHWCAPPSELESLAFPDEMLRNLTVPQEKGVFETCRSYSLDMPVLYADLSDYFGIKNVTNVENGTLLFLKIKDLILSSEPDERYEKIQRVQDAIVAVRKEPTACTNSWIFKTEHYTTTLVTEFSLVCDKEWLPRTGTTLFWVGSLVGNLFFGWISDRYGRRPTILLMVFLEVPLCILASFPGNYWGYIALRVLGGLFFPALYQQPFILALELMPPATRTHTGIVVGMLFASGMCLLALLAFLIRDWFYLSIAISLPFVVLFGYYWLIPESPRWLVGRGRIADAEKVLRNLAKKNGIVISHGFLLELHKKIKDEEAEAELSIMPTANGLVLLHEKDELVDRKINSMFSSKNELRNNGEHDVENKENLEPRLLEGGDLIQKSRSPRDAESIKEEVIKLNQKDLIQNPDLQQRNTQTEYSFPNNLRSKSLQIVNRIILKENQDIPDKRKMDDENSEGDYRASPLDVFRYPNIRKKFFILTFNWIALGVVYNSLSYNTPNLGVDDYLAFFIGGAVEIPSYFIAWQCMERYGRRWVLCIFMNVGGLACLSCALVPEVWPWVIVSLAMLGRLCAAASFAVFYVQIGELLPTVVRAQAMGASSVVAGIGLLTVPYIVALASVSKYLPLIIMGVLSVMAGVTSLFLPETLNQPLPQTLEDGESFGRSFKLLSCVESKE</sequence>
<comment type="subcellular location">
    <subcellularLocation>
        <location evidence="1">Membrane</location>
        <topology evidence="1">Multi-pass membrane protein</topology>
    </subcellularLocation>
</comment>
<proteinExistence type="predicted"/>
<evidence type="ECO:0000313" key="8">
    <source>
        <dbReference type="EMBL" id="CAH2252032.1"/>
    </source>
</evidence>
<dbReference type="OrthoDB" id="3936150at2759"/>
<feature type="transmembrane region" description="Helical" evidence="6">
    <location>
        <begin position="641"/>
        <end position="662"/>
    </location>
</feature>